<keyword evidence="2" id="KW-0813">Transport</keyword>
<comment type="similarity">
    <text evidence="1">Belongs to the ETF beta-subunit/FixA family.</text>
</comment>
<dbReference type="InterPro" id="IPR000049">
    <property type="entry name" value="ET-Flavoprotein_bsu_CS"/>
</dbReference>
<dbReference type="InterPro" id="IPR014729">
    <property type="entry name" value="Rossmann-like_a/b/a_fold"/>
</dbReference>
<accession>A0A8J6TQL5</accession>
<protein>
    <recommendedName>
        <fullName evidence="3">Protein FixA</fullName>
    </recommendedName>
</protein>
<evidence type="ECO:0000313" key="5">
    <source>
        <dbReference type="EMBL" id="MBC8432488.1"/>
    </source>
</evidence>
<dbReference type="Proteomes" id="UP000605201">
    <property type="component" value="Unassembled WGS sequence"/>
</dbReference>
<dbReference type="EMBL" id="JACNIG010000226">
    <property type="protein sequence ID" value="MBC8432488.1"/>
    <property type="molecule type" value="Genomic_DNA"/>
</dbReference>
<feature type="domain" description="Electron transfer flavoprotein alpha/beta-subunit N-terminal" evidence="4">
    <location>
        <begin position="1"/>
        <end position="90"/>
    </location>
</feature>
<dbReference type="Gene3D" id="3.40.50.620">
    <property type="entry name" value="HUPs"/>
    <property type="match status" value="1"/>
</dbReference>
<dbReference type="SUPFAM" id="SSF52402">
    <property type="entry name" value="Adenine nucleotide alpha hydrolases-like"/>
    <property type="match status" value="1"/>
</dbReference>
<evidence type="ECO:0000256" key="1">
    <source>
        <dbReference type="ARBA" id="ARBA00007557"/>
    </source>
</evidence>
<dbReference type="InterPro" id="IPR014730">
    <property type="entry name" value="ETF_a/b_N"/>
</dbReference>
<dbReference type="AlphaFoldDB" id="A0A8J6TQL5"/>
<feature type="non-terminal residue" evidence="5">
    <location>
        <position position="1"/>
    </location>
</feature>
<dbReference type="PROSITE" id="PS01065">
    <property type="entry name" value="ETF_BETA"/>
    <property type="match status" value="1"/>
</dbReference>
<comment type="caution">
    <text evidence="5">The sequence shown here is derived from an EMBL/GenBank/DDBJ whole genome shotgun (WGS) entry which is preliminary data.</text>
</comment>
<evidence type="ECO:0000256" key="3">
    <source>
        <dbReference type="ARBA" id="ARBA00040635"/>
    </source>
</evidence>
<dbReference type="GO" id="GO:0009055">
    <property type="term" value="F:electron transfer activity"/>
    <property type="evidence" value="ECO:0007669"/>
    <property type="project" value="InterPro"/>
</dbReference>
<dbReference type="PANTHER" id="PTHR21294">
    <property type="entry name" value="ELECTRON TRANSFER FLAVOPROTEIN BETA-SUBUNIT"/>
    <property type="match status" value="1"/>
</dbReference>
<keyword evidence="2" id="KW-0249">Electron transport</keyword>
<evidence type="ECO:0000259" key="4">
    <source>
        <dbReference type="Pfam" id="PF01012"/>
    </source>
</evidence>
<gene>
    <name evidence="5" type="ORF">H8D96_11275</name>
</gene>
<proteinExistence type="inferred from homology"/>
<dbReference type="Pfam" id="PF01012">
    <property type="entry name" value="ETF"/>
    <property type="match status" value="1"/>
</dbReference>
<sequence length="181" mass="20171">VLESAIRKNGPFNLIFCGRQAIDGDTAQVGPQVAEKLDIPQVTFAEAIEFLDQDDIVIRRVIEGGFERIRGRIPLLVTVTNTAANPRPPSIKRKMFWKKAQTRSSVQSEEEGEMLERGLLIPVWGLAEVGCAAEICGFQGSETWIKNVENVKLSAHEPRCFDTSETGIKELINELIDEHII</sequence>
<evidence type="ECO:0000256" key="2">
    <source>
        <dbReference type="ARBA" id="ARBA00022982"/>
    </source>
</evidence>
<organism evidence="5 6">
    <name type="scientific">Candidatus Desulfatibia vada</name>
    <dbReference type="NCBI Taxonomy" id="2841696"/>
    <lineage>
        <taxon>Bacteria</taxon>
        <taxon>Pseudomonadati</taxon>
        <taxon>Thermodesulfobacteriota</taxon>
        <taxon>Desulfobacteria</taxon>
        <taxon>Desulfobacterales</taxon>
        <taxon>Desulfobacterales incertae sedis</taxon>
        <taxon>Candidatus Desulfatibia</taxon>
    </lineage>
</organism>
<name>A0A8J6TQL5_9BACT</name>
<dbReference type="InterPro" id="IPR012255">
    <property type="entry name" value="ETF_b"/>
</dbReference>
<reference evidence="5 6" key="1">
    <citation type="submission" date="2020-08" db="EMBL/GenBank/DDBJ databases">
        <title>Bridging the membrane lipid divide: bacteria of the FCB group superphylum have the potential to synthesize archaeal ether lipids.</title>
        <authorList>
            <person name="Villanueva L."/>
            <person name="Von Meijenfeldt F.A.B."/>
            <person name="Westbye A.B."/>
            <person name="Yadav S."/>
            <person name="Hopmans E.C."/>
            <person name="Dutilh B.E."/>
            <person name="Sinninghe Damste J.S."/>
        </authorList>
    </citation>
    <scope>NUCLEOTIDE SEQUENCE [LARGE SCALE GENOMIC DNA]</scope>
    <source>
        <strain evidence="5">NIOZ-UU17</strain>
    </source>
</reference>
<dbReference type="PANTHER" id="PTHR21294:SF17">
    <property type="entry name" value="PROTEIN FIXA"/>
    <property type="match status" value="1"/>
</dbReference>
<evidence type="ECO:0000313" key="6">
    <source>
        <dbReference type="Proteomes" id="UP000605201"/>
    </source>
</evidence>